<accession>A0ABQ4PRF8</accession>
<keyword evidence="2" id="KW-1185">Reference proteome</keyword>
<dbReference type="SUPFAM" id="SSF48452">
    <property type="entry name" value="TPR-like"/>
    <property type="match status" value="1"/>
</dbReference>
<dbReference type="Pfam" id="PF14516">
    <property type="entry name" value="AAA_35"/>
    <property type="match status" value="1"/>
</dbReference>
<dbReference type="InterPro" id="IPR027417">
    <property type="entry name" value="P-loop_NTPase"/>
</dbReference>
<protein>
    <recommendedName>
        <fullName evidence="3">Tetratricopeptide repeat protein</fullName>
    </recommendedName>
</protein>
<evidence type="ECO:0008006" key="3">
    <source>
        <dbReference type="Google" id="ProtNLM"/>
    </source>
</evidence>
<proteinExistence type="predicted"/>
<sequence>MRKNLKPETIIPQDLYVSRNADKQIRELIGNMGRPGYILVSRQMGKTNLLINAKRNLESDSDIITYIDLSNKHETARDCFRHIVDTIVETNPNLLGRAELDIAERREKVKSSEHKEHSYELRRILKDVKGKLVISLDEIDSLTQADYSDKIFAQIRSVYFDRVNFNEFNRLTYILSGVAEPSDIIKDSSISPFNIGQKIFLGDFSAAEYNELLVKSDMYLDVEVKDRVFYWTNGNPRLTWEICSEIEDLVNQGVVLTVVIVDNIVDVMYLKNFDRPPVDHIRTLISKDVTLRDGVIAIKYGKEESLSDDVKSKLYLAGVLDSNYEEGTIRIKNRIIDMSLDDEWLANLDKTQSLSMGNADSSYSNKDYLIAIRQYEELLSRKDNLSFIEENQMYYKLAACYLKVEKYYKVIEYIELCKFSSSENKSICLELLWMKGNSYEKTNKNELALECYNEILNLDFSTKSDIYFRAKLDAILVELVDFEKVSEEIVSDIFENFVSELLEERESEESSLKPIEISYWLSLSYYTEGKFRLDLKMFEKARFCFENCLKYADDDAKFFPVFELMKLINILNLEQDVSNSYFDIIVDLASNKERVVSLDSNDFTITGRFIKDLIVYSAKVFDDEKTQLLVEKFSRNIKVSGGNFYSLVIESASEFIKLSDNKNSLLLLNCVFSVDRKLVDPEEYFFASKFISFFDQNSECAKNVYFQGFQNYVEVSDNIDITIFEREIIRLRGISDLKRGDALCDIVLNSDGSLKGDISARMIPILFLKMLIHDSAEKRLQFAYKINSKLDEVDSSEYESARLNRKVVNHFKLNANRIIFENAPIEQVKYTSKRYKRNDKVRVKFTDGKVEIKKFKQVEDQLDSGECEIV</sequence>
<comment type="caution">
    <text evidence="1">The sequence shown here is derived from an EMBL/GenBank/DDBJ whole genome shotgun (WGS) entry which is preliminary data.</text>
</comment>
<dbReference type="InterPro" id="IPR011990">
    <property type="entry name" value="TPR-like_helical_dom_sf"/>
</dbReference>
<dbReference type="RefSeq" id="WP_220783385.1">
    <property type="nucleotide sequence ID" value="NZ_BPEY01000160.1"/>
</dbReference>
<name>A0ABQ4PRF8_9GAMM</name>
<dbReference type="SMART" id="SM00028">
    <property type="entry name" value="TPR"/>
    <property type="match status" value="3"/>
</dbReference>
<gene>
    <name evidence="1" type="ORF">TUM4438_44240</name>
</gene>
<dbReference type="Gene3D" id="3.40.50.300">
    <property type="entry name" value="P-loop containing nucleotide triphosphate hydrolases"/>
    <property type="match status" value="1"/>
</dbReference>
<evidence type="ECO:0000313" key="2">
    <source>
        <dbReference type="Proteomes" id="UP000887104"/>
    </source>
</evidence>
<dbReference type="SUPFAM" id="SSF52540">
    <property type="entry name" value="P-loop containing nucleoside triphosphate hydrolases"/>
    <property type="match status" value="1"/>
</dbReference>
<dbReference type="Proteomes" id="UP000887104">
    <property type="component" value="Unassembled WGS sequence"/>
</dbReference>
<reference evidence="1" key="1">
    <citation type="submission" date="2021-05" db="EMBL/GenBank/DDBJ databases">
        <title>Molecular characterization for Shewanella algae harboring chromosomal blaOXA-55-like strains isolated from clinical and environment sample.</title>
        <authorList>
            <person name="Ohama Y."/>
            <person name="Aoki K."/>
            <person name="Harada S."/>
            <person name="Moriya K."/>
            <person name="Ishii Y."/>
            <person name="Tateda K."/>
        </authorList>
    </citation>
    <scope>NUCLEOTIDE SEQUENCE</scope>
    <source>
        <strain evidence="1">JCM 11563</strain>
    </source>
</reference>
<dbReference type="InterPro" id="IPR019734">
    <property type="entry name" value="TPR_rpt"/>
</dbReference>
<evidence type="ECO:0000313" key="1">
    <source>
        <dbReference type="EMBL" id="GIU52189.1"/>
    </source>
</evidence>
<organism evidence="1 2">
    <name type="scientific">Shewanella sairae</name>
    <dbReference type="NCBI Taxonomy" id="190310"/>
    <lineage>
        <taxon>Bacteria</taxon>
        <taxon>Pseudomonadati</taxon>
        <taxon>Pseudomonadota</taxon>
        <taxon>Gammaproteobacteria</taxon>
        <taxon>Alteromonadales</taxon>
        <taxon>Shewanellaceae</taxon>
        <taxon>Shewanella</taxon>
    </lineage>
</organism>
<dbReference type="Gene3D" id="1.25.40.10">
    <property type="entry name" value="Tetratricopeptide repeat domain"/>
    <property type="match status" value="1"/>
</dbReference>
<dbReference type="EMBL" id="BPEY01000160">
    <property type="protein sequence ID" value="GIU52189.1"/>
    <property type="molecule type" value="Genomic_DNA"/>
</dbReference>